<dbReference type="Proteomes" id="UP000652761">
    <property type="component" value="Unassembled WGS sequence"/>
</dbReference>
<reference evidence="5" key="1">
    <citation type="submission" date="2017-07" db="EMBL/GenBank/DDBJ databases">
        <title>Taro Niue Genome Assembly and Annotation.</title>
        <authorList>
            <person name="Atibalentja N."/>
            <person name="Keating K."/>
            <person name="Fields C.J."/>
        </authorList>
    </citation>
    <scope>NUCLEOTIDE SEQUENCE</scope>
    <source>
        <strain evidence="5">Niue_2</strain>
        <tissue evidence="5">Leaf</tissue>
    </source>
</reference>
<dbReference type="InterPro" id="IPR025558">
    <property type="entry name" value="DUF4283"/>
</dbReference>
<dbReference type="InterPro" id="IPR036397">
    <property type="entry name" value="RNaseH_sf"/>
</dbReference>
<keyword evidence="1" id="KW-1133">Transmembrane helix</keyword>
<dbReference type="InterPro" id="IPR026960">
    <property type="entry name" value="RVT-Znf"/>
</dbReference>
<feature type="domain" description="Reverse transcriptase zinc-binding" evidence="3">
    <location>
        <begin position="733"/>
        <end position="800"/>
    </location>
</feature>
<feature type="transmembrane region" description="Helical" evidence="1">
    <location>
        <begin position="1831"/>
        <end position="1855"/>
    </location>
</feature>
<feature type="domain" description="DUF4283" evidence="4">
    <location>
        <begin position="286"/>
        <end position="367"/>
    </location>
</feature>
<evidence type="ECO:0000259" key="3">
    <source>
        <dbReference type="Pfam" id="PF13966"/>
    </source>
</evidence>
<dbReference type="OrthoDB" id="696485at2759"/>
<feature type="transmembrane region" description="Helical" evidence="1">
    <location>
        <begin position="15"/>
        <end position="34"/>
    </location>
</feature>
<dbReference type="PANTHER" id="PTHR31286">
    <property type="entry name" value="GLYCINE-RICH CELL WALL STRUCTURAL PROTEIN 1.8-LIKE"/>
    <property type="match status" value="1"/>
</dbReference>
<gene>
    <name evidence="5" type="ORF">Taro_016810</name>
</gene>
<dbReference type="GO" id="GO:0003676">
    <property type="term" value="F:nucleic acid binding"/>
    <property type="evidence" value="ECO:0007669"/>
    <property type="project" value="InterPro"/>
</dbReference>
<keyword evidence="1" id="KW-0812">Transmembrane</keyword>
<dbReference type="GO" id="GO:0004523">
    <property type="term" value="F:RNA-DNA hybrid ribonuclease activity"/>
    <property type="evidence" value="ECO:0007669"/>
    <property type="project" value="InterPro"/>
</dbReference>
<evidence type="ECO:0000313" key="5">
    <source>
        <dbReference type="EMBL" id="MQL84301.1"/>
    </source>
</evidence>
<dbReference type="InterPro" id="IPR002156">
    <property type="entry name" value="RNaseH_domain"/>
</dbReference>
<dbReference type="Pfam" id="PF14111">
    <property type="entry name" value="DUF4283"/>
    <property type="match status" value="1"/>
</dbReference>
<name>A0A843ULS9_COLES</name>
<dbReference type="Pfam" id="PF13966">
    <property type="entry name" value="zf-RVT"/>
    <property type="match status" value="1"/>
</dbReference>
<feature type="transmembrane region" description="Helical" evidence="1">
    <location>
        <begin position="1277"/>
        <end position="1298"/>
    </location>
</feature>
<dbReference type="Gene3D" id="3.30.420.10">
    <property type="entry name" value="Ribonuclease H-like superfamily/Ribonuclease H"/>
    <property type="match status" value="1"/>
</dbReference>
<keyword evidence="1" id="KW-0472">Membrane</keyword>
<keyword evidence="6" id="KW-1185">Reference proteome</keyword>
<feature type="transmembrane region" description="Helical" evidence="1">
    <location>
        <begin position="1178"/>
        <end position="1200"/>
    </location>
</feature>
<dbReference type="CDD" id="cd06222">
    <property type="entry name" value="RNase_H_like"/>
    <property type="match status" value="1"/>
</dbReference>
<dbReference type="SUPFAM" id="SSF53098">
    <property type="entry name" value="Ribonuclease H-like"/>
    <property type="match status" value="1"/>
</dbReference>
<proteinExistence type="predicted"/>
<feature type="transmembrane region" description="Helical" evidence="1">
    <location>
        <begin position="1310"/>
        <end position="1329"/>
    </location>
</feature>
<comment type="caution">
    <text evidence="5">The sequence shown here is derived from an EMBL/GenBank/DDBJ whole genome shotgun (WGS) entry which is preliminary data.</text>
</comment>
<dbReference type="Pfam" id="PF13456">
    <property type="entry name" value="RVT_3"/>
    <property type="match status" value="1"/>
</dbReference>
<feature type="transmembrane region" description="Helical" evidence="1">
    <location>
        <begin position="1109"/>
        <end position="1134"/>
    </location>
</feature>
<organism evidence="5 6">
    <name type="scientific">Colocasia esculenta</name>
    <name type="common">Wild taro</name>
    <name type="synonym">Arum esculentum</name>
    <dbReference type="NCBI Taxonomy" id="4460"/>
    <lineage>
        <taxon>Eukaryota</taxon>
        <taxon>Viridiplantae</taxon>
        <taxon>Streptophyta</taxon>
        <taxon>Embryophyta</taxon>
        <taxon>Tracheophyta</taxon>
        <taxon>Spermatophyta</taxon>
        <taxon>Magnoliopsida</taxon>
        <taxon>Liliopsida</taxon>
        <taxon>Araceae</taxon>
        <taxon>Aroideae</taxon>
        <taxon>Colocasieae</taxon>
        <taxon>Colocasia</taxon>
    </lineage>
</organism>
<dbReference type="PANTHER" id="PTHR31286:SF180">
    <property type="entry name" value="OS10G0362600 PROTEIN"/>
    <property type="match status" value="1"/>
</dbReference>
<dbReference type="EMBL" id="NMUH01000752">
    <property type="protein sequence ID" value="MQL84301.1"/>
    <property type="molecule type" value="Genomic_DNA"/>
</dbReference>
<evidence type="ECO:0000313" key="6">
    <source>
        <dbReference type="Proteomes" id="UP000652761"/>
    </source>
</evidence>
<sequence>MLVCRVAPLVERCYTYLWLLLRCIAWLPYVLVMFPRTVCYCLGEGFSQDYSVLASVCCCATSGSEVCYPFGWCVLAGFPRAVPWLCMLVKVLPRIAPLLILAEDSSWHCWWRFSTELPCVVLVVAAFFLYRDELSLLPFLGCAGGNSCVPVVGWFASLLAPYVLSQMVAEITSRAISALLGFGTAGDFPTLTAAVHGVTGGDPSLPPSSARLGSSSCSLFGGCERLFGSPCKPICFRAYRSYVHILMASVLPPPLPIKVHSPVCTNSREPAAFFSLEEVRLSCTPLKHAIIARTPVGRPSFQDIRLHLAQRFGFVKEFIISALDGRHLLLRFQDKEDYLKVLLKDMLFVKGYLFRFFQWSMDFSPDEDSSIVPMWVEMPGLPANFYSEPMLKSIAGSIGQVLQVDRDTAMLARTHAARICIQMDIAKDLPERVWIGIGSNGIWKPLYYPNPPVFCKSCKRLGHTDLKCKKSTRGDEQRAPNELHAKQIWRPISTPRPLENRGKAPMVGFDNVTSSIPLAPDKIVMRSVQDDICPPLETLIAPSLGADGRLGGGSLQNDGCASSKVNICVGNLDIGRGIDDANESNSNLISDLENLSTLHVLPVESSLAVLGNVGKNTLDNVSSDIHLVPPLESIANQDMCQPMHRVISLPGSGSSMDNPDITAIHANFVGADNVVERMADGVKTSILDAEEKRGGRNAFQRSMLDFQACVAAADGLFTSSSMRKISQVVISAGWDKLWSPAVPLKWSILAWRLAKGCVPTDDVLAGCGIPLCSMCSCCSSPTIESGTHLFFNSDVAKAVWGSLFDILQFHNSIVLNPTHGVICFLSDQPGCSSFGKLVRFIFLSVLWELWCSRNRSRFDSVAMTSSHVLIKVRMNVQDAIAASLLVLKDIAPVQITFLSQWGIHVQQSSNRIPRIVRWLLPSTGRFKLNVDGAFKRSMGIAAGGGVLRNDRGDVIFCFANRYPHIRSSLETEALALRDGLSLCCSHAVNNILIESDSLVLVQVIKVWWWSGNLIPSLRGVSSSSIFHGLLGLVVLYHGLWCRVAHLGDLCGEGPFPLSCLEVELVALLVRVVSLWVIGRSDLLCRLLLCRFLVAWLDDVGQRALYALEVLVTVWCMDLSTCVVGAMPCVCVLLRADVVVELLKLLIFVRFGVGVAYSALLGLRFLACGFWQVSCGESFLLACVVSASGATVLHLACLLGVGGVELSTSGTLLAGPCLVAVQLLLRGGYFALSRQPYQWYARLWSRSVSEFSPLAWERVCSVVVPCFGLGPFEVDMLSSTFAIVSFLVQFADVLGCLALPTSDIFLSFVSVYVPTLLSFFSFPFLLLPLLSEVGEPPPSFSGVLECGGAGELVAEQWSGVVERGGGGRAFVKALFGFGSLAVAFPSALQFSGSDRGRGWLVSKLVRGRSLQLGTRPVLLFGALDLWPFGVWALGWRLGSRHLLALVLSTARLLTYLGVRPSNAECDRSIRRVQIRRRHPGRRDLVATGWLSPSYLEGDAPVVTFRLPVFLALVVVHGWPTALLGVFGRDPHLREPFEGVLWATSVLELAAVLVDSRAKGKTVVGSGVDHVVVSGMGPQLDRAAVVRVCVFFAVAHSPHSTGEVVDRSQRLASWRCGRCVLLLAASGDGLLAFAVTEFLTLFLSSLGDLNLEELFLPDLVEVRDVGAYVVRLWSHVVGPMFREPLCLGGCVPRFLLLWMVRDWLSLLSLVRKAHPPTLFRHWVSWATIQKPILEGGLGVRSLWHVQLSMVIKLLWNMFHGSSLWVTYARDRFFHDGQLIRHLHGISKKLFFAAHDIVKHNSRWILGNGASISFLDDVWIGMPPCSVGDCSIELSLWMIVLLSVAFHYLLVAAAVGVLKLRI</sequence>
<evidence type="ECO:0000256" key="1">
    <source>
        <dbReference type="SAM" id="Phobius"/>
    </source>
</evidence>
<dbReference type="InterPro" id="IPR012337">
    <property type="entry name" value="RNaseH-like_sf"/>
</dbReference>
<feature type="transmembrane region" description="Helical" evidence="1">
    <location>
        <begin position="1212"/>
        <end position="1231"/>
    </location>
</feature>
<dbReference type="InterPro" id="IPR040256">
    <property type="entry name" value="At4g02000-like"/>
</dbReference>
<feature type="domain" description="RNase H type-1" evidence="2">
    <location>
        <begin position="929"/>
        <end position="1005"/>
    </location>
</feature>
<evidence type="ECO:0008006" key="7">
    <source>
        <dbReference type="Google" id="ProtNLM"/>
    </source>
</evidence>
<feature type="transmembrane region" description="Helical" evidence="1">
    <location>
        <begin position="1146"/>
        <end position="1166"/>
    </location>
</feature>
<accession>A0A843ULS9</accession>
<dbReference type="InterPro" id="IPR044730">
    <property type="entry name" value="RNase_H-like_dom_plant"/>
</dbReference>
<protein>
    <recommendedName>
        <fullName evidence="7">RNase H type-1 domain-containing protein</fullName>
    </recommendedName>
</protein>
<evidence type="ECO:0000259" key="4">
    <source>
        <dbReference type="Pfam" id="PF14111"/>
    </source>
</evidence>
<evidence type="ECO:0000259" key="2">
    <source>
        <dbReference type="Pfam" id="PF13456"/>
    </source>
</evidence>